<proteinExistence type="predicted"/>
<accession>A0AAQ4FG02</accession>
<evidence type="ECO:0000313" key="3">
    <source>
        <dbReference type="EMBL" id="KAK8786169.1"/>
    </source>
</evidence>
<gene>
    <name evidence="3" type="ORF">V5799_007466</name>
</gene>
<keyword evidence="4" id="KW-1185">Reference proteome</keyword>
<keyword evidence="2" id="KW-0732">Signal</keyword>
<evidence type="ECO:0008006" key="5">
    <source>
        <dbReference type="Google" id="ProtNLM"/>
    </source>
</evidence>
<comment type="caution">
    <text evidence="3">The sequence shown here is derived from an EMBL/GenBank/DDBJ whole genome shotgun (WGS) entry which is preliminary data.</text>
</comment>
<feature type="chain" id="PRO_5042863431" description="Secreted protein" evidence="2">
    <location>
        <begin position="31"/>
        <end position="281"/>
    </location>
</feature>
<feature type="signal peptide" evidence="2">
    <location>
        <begin position="1"/>
        <end position="30"/>
    </location>
</feature>
<reference evidence="3 4" key="1">
    <citation type="journal article" date="2023" name="Arcadia Sci">
        <title>De novo assembly of a long-read Amblyomma americanum tick genome.</title>
        <authorList>
            <person name="Chou S."/>
            <person name="Poskanzer K.E."/>
            <person name="Rollins M."/>
            <person name="Thuy-Boun P.S."/>
        </authorList>
    </citation>
    <scope>NUCLEOTIDE SEQUENCE [LARGE SCALE GENOMIC DNA]</scope>
    <source>
        <strain evidence="3">F_SG_1</strain>
        <tissue evidence="3">Salivary glands</tissue>
    </source>
</reference>
<dbReference type="Proteomes" id="UP001321473">
    <property type="component" value="Unassembled WGS sequence"/>
</dbReference>
<protein>
    <recommendedName>
        <fullName evidence="5">Secreted protein</fullName>
    </recommendedName>
</protein>
<evidence type="ECO:0000256" key="1">
    <source>
        <dbReference type="SAM" id="MobiDB-lite"/>
    </source>
</evidence>
<evidence type="ECO:0000313" key="4">
    <source>
        <dbReference type="Proteomes" id="UP001321473"/>
    </source>
</evidence>
<evidence type="ECO:0000256" key="2">
    <source>
        <dbReference type="SAM" id="SignalP"/>
    </source>
</evidence>
<dbReference type="EMBL" id="JARKHS020002931">
    <property type="protein sequence ID" value="KAK8786169.1"/>
    <property type="molecule type" value="Genomic_DNA"/>
</dbReference>
<sequence length="281" mass="30460">MHFAACMYLVYGHPWLTLLWLCLGVQPPAGEEAKLSAEDEVYRLHSGDLSCFTASINAASEGAQAAGEQLGDLFGYGSDFAKGLQAEGQDSPVLLSIKDDELSDGSKEVARIKWDNEESYKLLDSIMEADASEKLAECVSDDMMATGGTNDMEGRYPHSAERRYICASKTLCKQSAGAEVLSIVCSTVHAPTLQQTTQRGSSCKPAWKAPHAASSRTSRPAPKHHPNDFRPYSWIALIHASHWYHDCSASSAMLCACFSSCVAMQDLSGVWGLKDGNVIWG</sequence>
<feature type="region of interest" description="Disordered" evidence="1">
    <location>
        <begin position="196"/>
        <end position="224"/>
    </location>
</feature>
<dbReference type="AlphaFoldDB" id="A0AAQ4FG02"/>
<name>A0AAQ4FG02_AMBAM</name>
<organism evidence="3 4">
    <name type="scientific">Amblyomma americanum</name>
    <name type="common">Lone star tick</name>
    <dbReference type="NCBI Taxonomy" id="6943"/>
    <lineage>
        <taxon>Eukaryota</taxon>
        <taxon>Metazoa</taxon>
        <taxon>Ecdysozoa</taxon>
        <taxon>Arthropoda</taxon>
        <taxon>Chelicerata</taxon>
        <taxon>Arachnida</taxon>
        <taxon>Acari</taxon>
        <taxon>Parasitiformes</taxon>
        <taxon>Ixodida</taxon>
        <taxon>Ixodoidea</taxon>
        <taxon>Ixodidae</taxon>
        <taxon>Amblyomminae</taxon>
        <taxon>Amblyomma</taxon>
    </lineage>
</organism>